<proteinExistence type="predicted"/>
<evidence type="ECO:0000313" key="2">
    <source>
        <dbReference type="EMBL" id="OGY41012.1"/>
    </source>
</evidence>
<protein>
    <submittedName>
        <fullName evidence="2">Uncharacterized protein</fullName>
    </submittedName>
</protein>
<dbReference type="EMBL" id="MHHY01000002">
    <property type="protein sequence ID" value="OGY41012.1"/>
    <property type="molecule type" value="Genomic_DNA"/>
</dbReference>
<accession>A0A1G1XM18</accession>
<feature type="region of interest" description="Disordered" evidence="1">
    <location>
        <begin position="246"/>
        <end position="270"/>
    </location>
</feature>
<dbReference type="AlphaFoldDB" id="A0A1G1XM18"/>
<name>A0A1G1XM18_9BACT</name>
<dbReference type="STRING" id="1797529.A2570_01770"/>
<evidence type="ECO:0000256" key="1">
    <source>
        <dbReference type="SAM" id="MobiDB-lite"/>
    </source>
</evidence>
<feature type="compositionally biased region" description="Polar residues" evidence="1">
    <location>
        <begin position="246"/>
        <end position="259"/>
    </location>
</feature>
<evidence type="ECO:0000313" key="3">
    <source>
        <dbReference type="Proteomes" id="UP000178570"/>
    </source>
</evidence>
<sequence>MSNKQNLQLSSNIDPYKTIVFKNQGAEILSQTIREVRSLTRQGDIYPPKFPSVMFPKVVRTISIHPSEKNKSPITPAEAVALKLLVDEISAIAQALNESGATEQRFIGKTLNIQGEEYDAETVEGMSDFGREICDAVRARDLIIRGHSQQPDKETIDGRVNQLVLDRFQEALVSCSLKITDLVVNIAVQKACERAEVVIVAKLVKPKDPTEIDVETRNKVKSRIRGVAKSAELYTQLYSIAVQSGTSDTLPSQTRTVISPTDHPKSESKT</sequence>
<dbReference type="Proteomes" id="UP000178570">
    <property type="component" value="Unassembled WGS sequence"/>
</dbReference>
<organism evidence="2 3">
    <name type="scientific">Candidatus Brennerbacteria bacterium RIFOXYD1_FULL_41_16</name>
    <dbReference type="NCBI Taxonomy" id="1797529"/>
    <lineage>
        <taxon>Bacteria</taxon>
        <taxon>Candidatus Brenneribacteriota</taxon>
    </lineage>
</organism>
<comment type="caution">
    <text evidence="2">The sequence shown here is derived from an EMBL/GenBank/DDBJ whole genome shotgun (WGS) entry which is preliminary data.</text>
</comment>
<reference evidence="2 3" key="1">
    <citation type="journal article" date="2016" name="Nat. Commun.">
        <title>Thousands of microbial genomes shed light on interconnected biogeochemical processes in an aquifer system.</title>
        <authorList>
            <person name="Anantharaman K."/>
            <person name="Brown C.T."/>
            <person name="Hug L.A."/>
            <person name="Sharon I."/>
            <person name="Castelle C.J."/>
            <person name="Probst A.J."/>
            <person name="Thomas B.C."/>
            <person name="Singh A."/>
            <person name="Wilkins M.J."/>
            <person name="Karaoz U."/>
            <person name="Brodie E.L."/>
            <person name="Williams K.H."/>
            <person name="Hubbard S.S."/>
            <person name="Banfield J.F."/>
        </authorList>
    </citation>
    <scope>NUCLEOTIDE SEQUENCE [LARGE SCALE GENOMIC DNA]</scope>
</reference>
<gene>
    <name evidence="2" type="ORF">A2570_01770</name>
</gene>